<protein>
    <submittedName>
        <fullName evidence="2">Oxygen-independent coproporphyrinogen-III oxidase-like protein HemZ</fullName>
    </submittedName>
</protein>
<dbReference type="SFLD" id="SFLDS00029">
    <property type="entry name" value="Radical_SAM"/>
    <property type="match status" value="1"/>
</dbReference>
<reference evidence="2" key="2">
    <citation type="submission" date="2020-09" db="EMBL/GenBank/DDBJ databases">
        <authorList>
            <person name="Sun Q."/>
            <person name="Ohkuma M."/>
        </authorList>
    </citation>
    <scope>NUCLEOTIDE SEQUENCE</scope>
    <source>
        <strain evidence="2">JCM 18487</strain>
    </source>
</reference>
<reference evidence="2" key="1">
    <citation type="journal article" date="2014" name="Int. J. Syst. Evol. Microbiol.">
        <title>Complete genome sequence of Corynebacterium casei LMG S-19264T (=DSM 44701T), isolated from a smear-ripened cheese.</title>
        <authorList>
            <consortium name="US DOE Joint Genome Institute (JGI-PGF)"/>
            <person name="Walter F."/>
            <person name="Albersmeier A."/>
            <person name="Kalinowski J."/>
            <person name="Ruckert C."/>
        </authorList>
    </citation>
    <scope>NUCLEOTIDE SEQUENCE</scope>
    <source>
        <strain evidence="2">JCM 18487</strain>
    </source>
</reference>
<dbReference type="SFLD" id="SFLDG01082">
    <property type="entry name" value="B12-binding_domain_containing"/>
    <property type="match status" value="1"/>
</dbReference>
<dbReference type="RefSeq" id="WP_188883164.1">
    <property type="nucleotide sequence ID" value="NZ_BMOY01000045.1"/>
</dbReference>
<dbReference type="PROSITE" id="PS51918">
    <property type="entry name" value="RADICAL_SAM"/>
    <property type="match status" value="1"/>
</dbReference>
<evidence type="ECO:0000259" key="1">
    <source>
        <dbReference type="PROSITE" id="PS51918"/>
    </source>
</evidence>
<dbReference type="PANTHER" id="PTHR13932">
    <property type="entry name" value="COPROPORPHYRINIGEN III OXIDASE"/>
    <property type="match status" value="1"/>
</dbReference>
<evidence type="ECO:0000313" key="3">
    <source>
        <dbReference type="Proteomes" id="UP000637695"/>
    </source>
</evidence>
<dbReference type="CDD" id="cd01335">
    <property type="entry name" value="Radical_SAM"/>
    <property type="match status" value="1"/>
</dbReference>
<dbReference type="InterPro" id="IPR023995">
    <property type="entry name" value="HemZ"/>
</dbReference>
<name>A0A917KGL0_9BACL</name>
<dbReference type="SFLD" id="SFLDF00310">
    <property type="entry name" value="oxygen-independent_coproporphy"/>
    <property type="match status" value="1"/>
</dbReference>
<sequence length="567" mass="62236">MTSEAPRPAQRDGGERNVAGYAQQAGVDEGNLRARADAKQVVRVAIAGCSCAREAERMVRLFLPHARVVCADEPALGATVDVETVDVETVDVETVDVDISLQARVSADGVVAAGFLRVAGVTYQARHHRAMPQTADDITLRRRSKQAVLHVLHQVLAAWLGRGQPWGILTGIRPLKVLHQMRRQGWDWTRIRTALADDYLIAPERIDLMVETAAAELAAVPDLDQLDREVSVYVGIPFCPTHCAYCTFPAYAMTEKAAYAEAFLSALCKEIDHAGRMLRAYGIPVTSVYVGGGTPTSLRAHELEMLLSALCEHIPGFGRWREFTVEAGRPDTISPDRLQVMRRFGVDRVSVNPQTYRRQTLRAIGRGHTPEMVDHRFLAARKAGFANINMDIILGLPGETVADVRHTLARIAALGPDAVTVHTLSFKRAAPVREAGVRDAVPDDATVRRMMDEAMAFLREHGYRPYYLYRQKDILGNLENVGLALPGKESVYNIAIMEERQTIIGIGGGAVTKLIGPGGKVCGRFANPREPRVYVETIDDVIRRKETVLRPVLAAIAAGRDPDGGLR</sequence>
<dbReference type="SMART" id="SM00729">
    <property type="entry name" value="Elp3"/>
    <property type="match status" value="1"/>
</dbReference>
<accession>A0A917KGL0</accession>
<comment type="caution">
    <text evidence="2">The sequence shown here is derived from an EMBL/GenBank/DDBJ whole genome shotgun (WGS) entry which is preliminary data.</text>
</comment>
<proteinExistence type="predicted"/>
<dbReference type="InterPro" id="IPR034505">
    <property type="entry name" value="Coproporphyrinogen-III_oxidase"/>
</dbReference>
<dbReference type="Proteomes" id="UP000637695">
    <property type="component" value="Unassembled WGS sequence"/>
</dbReference>
<dbReference type="GO" id="GO:0051539">
    <property type="term" value="F:4 iron, 4 sulfur cluster binding"/>
    <property type="evidence" value="ECO:0007669"/>
    <property type="project" value="TreeGrafter"/>
</dbReference>
<feature type="domain" description="Radical SAM core" evidence="1">
    <location>
        <begin position="222"/>
        <end position="464"/>
    </location>
</feature>
<dbReference type="InterPro" id="IPR023404">
    <property type="entry name" value="rSAM_horseshoe"/>
</dbReference>
<dbReference type="AlphaFoldDB" id="A0A917KGL0"/>
<evidence type="ECO:0000313" key="2">
    <source>
        <dbReference type="EMBL" id="GGJ12487.1"/>
    </source>
</evidence>
<dbReference type="InterPro" id="IPR007197">
    <property type="entry name" value="rSAM"/>
</dbReference>
<dbReference type="EMBL" id="BMOY01000045">
    <property type="protein sequence ID" value="GGJ12487.1"/>
    <property type="molecule type" value="Genomic_DNA"/>
</dbReference>
<keyword evidence="3" id="KW-1185">Reference proteome</keyword>
<dbReference type="GO" id="GO:0005737">
    <property type="term" value="C:cytoplasm"/>
    <property type="evidence" value="ECO:0007669"/>
    <property type="project" value="TreeGrafter"/>
</dbReference>
<dbReference type="SUPFAM" id="SSF102114">
    <property type="entry name" value="Radical SAM enzymes"/>
    <property type="match status" value="1"/>
</dbReference>
<dbReference type="Gene3D" id="3.80.30.20">
    <property type="entry name" value="tm_1862 like domain"/>
    <property type="match status" value="1"/>
</dbReference>
<organism evidence="2 3">
    <name type="scientific">Alicyclobacillus cellulosilyticus</name>
    <dbReference type="NCBI Taxonomy" id="1003997"/>
    <lineage>
        <taxon>Bacteria</taxon>
        <taxon>Bacillati</taxon>
        <taxon>Bacillota</taxon>
        <taxon>Bacilli</taxon>
        <taxon>Bacillales</taxon>
        <taxon>Alicyclobacillaceae</taxon>
        <taxon>Alicyclobacillus</taxon>
    </lineage>
</organism>
<gene>
    <name evidence="2" type="primary">hemZ</name>
    <name evidence="2" type="ORF">GCM10010885_22370</name>
</gene>
<dbReference type="GO" id="GO:0003824">
    <property type="term" value="F:catalytic activity"/>
    <property type="evidence" value="ECO:0007669"/>
    <property type="project" value="InterPro"/>
</dbReference>
<dbReference type="InterPro" id="IPR006638">
    <property type="entry name" value="Elp3/MiaA/NifB-like_rSAM"/>
</dbReference>
<dbReference type="InterPro" id="IPR058240">
    <property type="entry name" value="rSAM_sf"/>
</dbReference>
<dbReference type="NCBIfam" id="TIGR03994">
    <property type="entry name" value="rSAM_HemZ"/>
    <property type="match status" value="1"/>
</dbReference>
<dbReference type="SFLD" id="SFLDG01065">
    <property type="entry name" value="anaerobic_coproporphyrinogen-I"/>
    <property type="match status" value="1"/>
</dbReference>
<dbReference type="PANTHER" id="PTHR13932:SF1">
    <property type="entry name" value="OXYGEN-INDEPENDENT COPROPORPHYRINOGEN-III OXIDASE-LIKE PROTEIN HEMZ"/>
    <property type="match status" value="1"/>
</dbReference>
<dbReference type="GO" id="GO:0006779">
    <property type="term" value="P:porphyrin-containing compound biosynthetic process"/>
    <property type="evidence" value="ECO:0007669"/>
    <property type="project" value="TreeGrafter"/>
</dbReference>
<dbReference type="Pfam" id="PF04055">
    <property type="entry name" value="Radical_SAM"/>
    <property type="match status" value="1"/>
</dbReference>